<dbReference type="GO" id="GO:0016740">
    <property type="term" value="F:transferase activity"/>
    <property type="evidence" value="ECO:0007669"/>
    <property type="project" value="UniProtKB-KW"/>
</dbReference>
<dbReference type="GO" id="GO:0002143">
    <property type="term" value="P:tRNA wobble position uridine thiolation"/>
    <property type="evidence" value="ECO:0007669"/>
    <property type="project" value="TreeGrafter"/>
</dbReference>
<evidence type="ECO:0000256" key="1">
    <source>
        <dbReference type="ARBA" id="ARBA00022679"/>
    </source>
</evidence>
<dbReference type="RefSeq" id="WP_011018423.1">
    <property type="nucleotide sequence ID" value="NZ_DUJS01000004.1"/>
</dbReference>
<dbReference type="GeneID" id="1477354"/>
<evidence type="ECO:0000313" key="4">
    <source>
        <dbReference type="Proteomes" id="UP000619545"/>
    </source>
</evidence>
<name>A0A832T9Z0_9EURY</name>
<comment type="caution">
    <text evidence="3">The sequence shown here is derived from an EMBL/GenBank/DDBJ whole genome shotgun (WGS) entry which is preliminary data.</text>
</comment>
<dbReference type="InterPro" id="IPR011063">
    <property type="entry name" value="TilS/TtcA_N"/>
</dbReference>
<accession>A0A832T9Z0</accession>
<dbReference type="SUPFAM" id="SSF52402">
    <property type="entry name" value="Adenine nucleotide alpha hydrolases-like"/>
    <property type="match status" value="1"/>
</dbReference>
<dbReference type="AlphaFoldDB" id="A0A832T9Z0"/>
<dbReference type="EMBL" id="DUJS01000004">
    <property type="protein sequence ID" value="HII70810.1"/>
    <property type="molecule type" value="Genomic_DNA"/>
</dbReference>
<dbReference type="PANTHER" id="PTHR11807:SF12">
    <property type="entry name" value="CYTOPLASMIC TRNA 2-THIOLATION PROTEIN 1"/>
    <property type="match status" value="1"/>
</dbReference>
<evidence type="ECO:0000259" key="2">
    <source>
        <dbReference type="Pfam" id="PF01171"/>
    </source>
</evidence>
<dbReference type="InterPro" id="IPR014729">
    <property type="entry name" value="Rossmann-like_a/b/a_fold"/>
</dbReference>
<organism evidence="3 4">
    <name type="scientific">Methanopyrus kandleri</name>
    <dbReference type="NCBI Taxonomy" id="2320"/>
    <lineage>
        <taxon>Archaea</taxon>
        <taxon>Methanobacteriati</taxon>
        <taxon>Methanobacteriota</taxon>
        <taxon>Methanomada group</taxon>
        <taxon>Methanopyri</taxon>
        <taxon>Methanopyrales</taxon>
        <taxon>Methanopyraceae</taxon>
        <taxon>Methanopyrus</taxon>
    </lineage>
</organism>
<dbReference type="GO" id="GO:0002144">
    <property type="term" value="C:cytosolic tRNA wobble base thiouridylase complex"/>
    <property type="evidence" value="ECO:0007669"/>
    <property type="project" value="TreeGrafter"/>
</dbReference>
<dbReference type="Gene3D" id="3.40.50.620">
    <property type="entry name" value="HUPs"/>
    <property type="match status" value="1"/>
</dbReference>
<reference evidence="3" key="1">
    <citation type="journal article" date="2020" name="bioRxiv">
        <title>A rank-normalized archaeal taxonomy based on genome phylogeny resolves widespread incomplete and uneven classifications.</title>
        <authorList>
            <person name="Rinke C."/>
            <person name="Chuvochina M."/>
            <person name="Mussig A.J."/>
            <person name="Chaumeil P.-A."/>
            <person name="Waite D.W."/>
            <person name="Whitman W.B."/>
            <person name="Parks D.H."/>
            <person name="Hugenholtz P."/>
        </authorList>
    </citation>
    <scope>NUCLEOTIDE SEQUENCE</scope>
    <source>
        <strain evidence="3">UBA8853</strain>
    </source>
</reference>
<feature type="domain" description="tRNA(Ile)-lysidine/2-thiocytidine synthase N-terminal" evidence="2">
    <location>
        <begin position="78"/>
        <end position="235"/>
    </location>
</feature>
<keyword evidence="1" id="KW-0808">Transferase</keyword>
<dbReference type="Proteomes" id="UP000619545">
    <property type="component" value="Unassembled WGS sequence"/>
</dbReference>
<dbReference type="CDD" id="cd24138">
    <property type="entry name" value="TtcA-like"/>
    <property type="match status" value="1"/>
</dbReference>
<dbReference type="PANTHER" id="PTHR11807">
    <property type="entry name" value="ATPASES OF THE PP SUPERFAMILY-RELATED"/>
    <property type="match status" value="1"/>
</dbReference>
<dbReference type="PIRSF" id="PIRSF004976">
    <property type="entry name" value="ATPase_YdaO"/>
    <property type="match status" value="1"/>
</dbReference>
<dbReference type="GO" id="GO:0000049">
    <property type="term" value="F:tRNA binding"/>
    <property type="evidence" value="ECO:0007669"/>
    <property type="project" value="TreeGrafter"/>
</dbReference>
<sequence length="305" mass="34660">MDVEEILRDVGVDPRYVAILDDTVVALNPRRAGLTVSRREELRREGIKVVRSKVVERASSRFHQVVTDYDLFEPREEVVVGFSGGKDSVTCLLMLEPLTRRLGLRIRPVLVETRLHGDPIWGREGREVCEEICRSLGFQLEYVEPREDVGELAEEHGESPCLICSLIRRRELRERGDKLVLAHTLDDAIVTAMASAIKGEGLNILRPVEELGGMRSEYVDYDFPETTIVRPMIRVPEVWTRLIPGEVGLPIFESDCPYSKPYGTTLRGKVAHGLEWLRLEVGADSVEFLDRLYRSFMKTLEATRG</sequence>
<protein>
    <submittedName>
        <fullName evidence="3">tRNA 2-thiocytidine biosynthesis protein TtcA</fullName>
    </submittedName>
</protein>
<evidence type="ECO:0000313" key="3">
    <source>
        <dbReference type="EMBL" id="HII70810.1"/>
    </source>
</evidence>
<gene>
    <name evidence="3" type="ORF">HA336_06225</name>
</gene>
<proteinExistence type="predicted"/>
<dbReference type="Pfam" id="PF01171">
    <property type="entry name" value="ATP_bind_3"/>
    <property type="match status" value="1"/>
</dbReference>
<dbReference type="InterPro" id="IPR035107">
    <property type="entry name" value="tRNA_thiolation_TtcA_Ctu1"/>
</dbReference>